<gene>
    <name evidence="2" type="ORF">S03H2_46413</name>
</gene>
<comment type="caution">
    <text evidence="2">The sequence shown here is derived from an EMBL/GenBank/DDBJ whole genome shotgun (WGS) entry which is preliminary data.</text>
</comment>
<dbReference type="Gene3D" id="3.90.320.10">
    <property type="match status" value="1"/>
</dbReference>
<proteinExistence type="predicted"/>
<evidence type="ECO:0000259" key="1">
    <source>
        <dbReference type="Pfam" id="PF11074"/>
    </source>
</evidence>
<dbReference type="InterPro" id="IPR011604">
    <property type="entry name" value="PDDEXK-like_dom_sf"/>
</dbReference>
<feature type="domain" description="DUF2779" evidence="1">
    <location>
        <begin position="230"/>
        <end position="266"/>
    </location>
</feature>
<organism evidence="2">
    <name type="scientific">marine sediment metagenome</name>
    <dbReference type="NCBI Taxonomy" id="412755"/>
    <lineage>
        <taxon>unclassified sequences</taxon>
        <taxon>metagenomes</taxon>
        <taxon>ecological metagenomes</taxon>
    </lineage>
</organism>
<dbReference type="EMBL" id="BARU01029136">
    <property type="protein sequence ID" value="GAH63654.1"/>
    <property type="molecule type" value="Genomic_DNA"/>
</dbReference>
<dbReference type="Pfam" id="PF11074">
    <property type="entry name" value="DUF2779"/>
    <property type="match status" value="1"/>
</dbReference>
<reference evidence="2" key="1">
    <citation type="journal article" date="2014" name="Front. Microbiol.">
        <title>High frequency of phylogenetically diverse reductive dehalogenase-homologous genes in deep subseafloor sedimentary metagenomes.</title>
        <authorList>
            <person name="Kawai M."/>
            <person name="Futagami T."/>
            <person name="Toyoda A."/>
            <person name="Takaki Y."/>
            <person name="Nishi S."/>
            <person name="Hori S."/>
            <person name="Arai W."/>
            <person name="Tsubouchi T."/>
            <person name="Morono Y."/>
            <person name="Uchiyama I."/>
            <person name="Ito T."/>
            <person name="Fujiyama A."/>
            <person name="Inagaki F."/>
            <person name="Takami H."/>
        </authorList>
    </citation>
    <scope>NUCLEOTIDE SEQUENCE</scope>
    <source>
        <strain evidence="2">Expedition CK06-06</strain>
    </source>
</reference>
<dbReference type="InterPro" id="IPR021301">
    <property type="entry name" value="DUF2779"/>
</dbReference>
<accession>X1IC17</accession>
<feature type="non-terminal residue" evidence="2">
    <location>
        <position position="267"/>
    </location>
</feature>
<protein>
    <recommendedName>
        <fullName evidence="1">DUF2779 domain-containing protein</fullName>
    </recommendedName>
</protein>
<dbReference type="AlphaFoldDB" id="X1IC17"/>
<name>X1IC17_9ZZZZ</name>
<evidence type="ECO:0000313" key="2">
    <source>
        <dbReference type="EMBL" id="GAH63654.1"/>
    </source>
</evidence>
<feature type="non-terminal residue" evidence="2">
    <location>
        <position position="1"/>
    </location>
</feature>
<sequence>DHLHIPDALEDTRLAMAKGNKILFEPAFEFDDVLVRVDILDRLDNGSWHLIEVKSTTRVKDEHIHDVAIQAYVLGGAEIKVGKTSLMHLNRECTYPDLSNLFTLEDISDQVNVLMPALATRVADFRQVVDMSEAPSIGVGRYCSSPYDCPFSASCWEGIPPVSMYSIPRLHEKKLIELAGKDITALEDIPEDYPLTNKQWEYVNFHKNREVQVDWGTIRAELDVLEYPLYFLDFETDSPAVPRLVGMHPYEQFPFQFSCHVLQEDGT</sequence>